<organism evidence="14 15">
    <name type="scientific">Candidatus Methylomirabilis limnetica</name>
    <dbReference type="NCBI Taxonomy" id="2033718"/>
    <lineage>
        <taxon>Bacteria</taxon>
        <taxon>Candidatus Methylomirabilota</taxon>
        <taxon>Candidatus Methylomirabilia</taxon>
        <taxon>Candidatus Methylomirabilales</taxon>
        <taxon>Candidatus Methylomirabilaceae</taxon>
        <taxon>Candidatus Methylomirabilis</taxon>
    </lineage>
</organism>
<dbReference type="SUPFAM" id="SSF57783">
    <property type="entry name" value="Zinc beta-ribbon"/>
    <property type="match status" value="2"/>
</dbReference>
<evidence type="ECO:0000259" key="12">
    <source>
        <dbReference type="PROSITE" id="PS50880"/>
    </source>
</evidence>
<dbReference type="Pfam" id="PF01131">
    <property type="entry name" value="Topoisom_bac"/>
    <property type="match status" value="1"/>
</dbReference>
<evidence type="ECO:0000256" key="9">
    <source>
        <dbReference type="ARBA" id="ARBA00023235"/>
    </source>
</evidence>
<reference evidence="15" key="2">
    <citation type="journal article" date="2018" name="Environ. Microbiol.">
        <title>Bloom of a denitrifying methanotroph, 'Candidatus Methylomirabilis limnetica', in a deep stratified lake.</title>
        <authorList>
            <person name="Graf J.S."/>
            <person name="Mayr M.J."/>
            <person name="Marchant H.K."/>
            <person name="Tienken D."/>
            <person name="Hach P.F."/>
            <person name="Brand A."/>
            <person name="Schubert C.J."/>
            <person name="Kuypers M.M."/>
            <person name="Milucka J."/>
        </authorList>
    </citation>
    <scope>NUCLEOTIDE SEQUENCE [LARGE SCALE GENOMIC DNA]</scope>
    <source>
        <strain evidence="15">Zug</strain>
    </source>
</reference>
<keyword evidence="3" id="KW-0479">Metal-binding</keyword>
<evidence type="ECO:0000256" key="10">
    <source>
        <dbReference type="HAMAP-Rule" id="MF_00952"/>
    </source>
</evidence>
<dbReference type="HAMAP" id="MF_00952">
    <property type="entry name" value="Topoisom_1_prok"/>
    <property type="match status" value="1"/>
</dbReference>
<dbReference type="PROSITE" id="PS00396">
    <property type="entry name" value="TOPO_IA_1"/>
    <property type="match status" value="1"/>
</dbReference>
<keyword evidence="5" id="KW-0862">Zinc</keyword>
<dbReference type="GO" id="GO:0003917">
    <property type="term" value="F:DNA topoisomerase type I (single strand cut, ATP-independent) activity"/>
    <property type="evidence" value="ECO:0007669"/>
    <property type="project" value="UniProtKB-UniRule"/>
</dbReference>
<feature type="compositionally biased region" description="Acidic residues" evidence="11">
    <location>
        <begin position="438"/>
        <end position="447"/>
    </location>
</feature>
<dbReference type="AlphaFoldDB" id="A0A2T4TYF7"/>
<feature type="site" description="Interaction with DNA" evidence="10">
    <location>
        <position position="509"/>
    </location>
</feature>
<feature type="active site" description="O-(5'-phospho-DNA)-tyrosine intermediate" evidence="10">
    <location>
        <position position="299"/>
    </location>
</feature>
<dbReference type="GO" id="GO:0003677">
    <property type="term" value="F:DNA binding"/>
    <property type="evidence" value="ECO:0007669"/>
    <property type="project" value="UniProtKB-KW"/>
</dbReference>
<dbReference type="InterPro" id="IPR000380">
    <property type="entry name" value="Topo_IA"/>
</dbReference>
<dbReference type="Gene3D" id="2.70.20.10">
    <property type="entry name" value="Topoisomerase I, domain 3"/>
    <property type="match status" value="1"/>
</dbReference>
<dbReference type="InterPro" id="IPR013825">
    <property type="entry name" value="Topo_IA_cen_sub2"/>
</dbReference>
<feature type="domain" description="Toprim" evidence="12">
    <location>
        <begin position="3"/>
        <end position="113"/>
    </location>
</feature>
<dbReference type="GO" id="GO:0005694">
    <property type="term" value="C:chromosome"/>
    <property type="evidence" value="ECO:0007669"/>
    <property type="project" value="InterPro"/>
</dbReference>
<dbReference type="Gene3D" id="1.10.290.10">
    <property type="entry name" value="Topoisomerase I, domain 4"/>
    <property type="match status" value="1"/>
</dbReference>
<protein>
    <recommendedName>
        <fullName evidence="10">DNA topoisomerase 1</fullName>
        <ecNumber evidence="10">5.6.2.1</ecNumber>
    </recommendedName>
    <alternativeName>
        <fullName evidence="10">DNA topoisomerase I</fullName>
    </alternativeName>
</protein>
<comment type="caution">
    <text evidence="14">The sequence shown here is derived from an EMBL/GenBank/DDBJ whole genome shotgun (WGS) entry which is preliminary data.</text>
</comment>
<feature type="domain" description="Topo IA-type catalytic" evidence="13">
    <location>
        <begin position="129"/>
        <end position="577"/>
    </location>
</feature>
<dbReference type="PROSITE" id="PS50880">
    <property type="entry name" value="TOPRIM"/>
    <property type="match status" value="1"/>
</dbReference>
<dbReference type="SUPFAM" id="SSF56712">
    <property type="entry name" value="Prokaryotic type I DNA topoisomerase"/>
    <property type="match status" value="1"/>
</dbReference>
<comment type="function">
    <text evidence="10">Releases the supercoiling and torsional tension of DNA, which is introduced during the DNA replication and transcription, by transiently cleaving and rejoining one strand of the DNA duplex. Introduces a single-strand break via transesterification at a target site in duplex DNA. The scissile phosphodiester is attacked by the catalytic tyrosine of the enzyme, resulting in the formation of a DNA-(5'-phosphotyrosyl)-enzyme intermediate and the expulsion of a 3'-OH DNA strand. The free DNA strand then undergoes passage around the unbroken strand, thus removing DNA supercoils. Finally, in the religation step, the DNA 3'-OH attacks the covalent intermediate to expel the active-site tyrosine and restore the DNA phosphodiester backbone.</text>
</comment>
<dbReference type="Proteomes" id="UP000241436">
    <property type="component" value="Unassembled WGS sequence"/>
</dbReference>
<keyword evidence="8 10" id="KW-0238">DNA-binding</keyword>
<evidence type="ECO:0000256" key="2">
    <source>
        <dbReference type="ARBA" id="ARBA00009446"/>
    </source>
</evidence>
<dbReference type="SMART" id="SM00437">
    <property type="entry name" value="TOP1Ac"/>
    <property type="match status" value="1"/>
</dbReference>
<name>A0A2T4TYF7_9BACT</name>
<dbReference type="CDD" id="cd03363">
    <property type="entry name" value="TOPRIM_TopoIA_TopoI"/>
    <property type="match status" value="1"/>
</dbReference>
<comment type="similarity">
    <text evidence="2 10">Belongs to the type IA topoisomerase family.</text>
</comment>
<evidence type="ECO:0000313" key="15">
    <source>
        <dbReference type="Proteomes" id="UP000241436"/>
    </source>
</evidence>
<evidence type="ECO:0000256" key="8">
    <source>
        <dbReference type="ARBA" id="ARBA00023125"/>
    </source>
</evidence>
<evidence type="ECO:0000313" key="14">
    <source>
        <dbReference type="EMBL" id="PTL36129.1"/>
    </source>
</evidence>
<dbReference type="CDD" id="cd00186">
    <property type="entry name" value="TOP1Ac"/>
    <property type="match status" value="1"/>
</dbReference>
<dbReference type="OrthoDB" id="9804262at2"/>
<feature type="site" description="Interaction with DNA" evidence="10">
    <location>
        <position position="143"/>
    </location>
</feature>
<feature type="site" description="Interaction with DNA" evidence="10">
    <location>
        <position position="148"/>
    </location>
</feature>
<dbReference type="InterPro" id="IPR023405">
    <property type="entry name" value="Topo_IA_core_domain"/>
</dbReference>
<dbReference type="Gene3D" id="1.10.460.10">
    <property type="entry name" value="Topoisomerase I, domain 2"/>
    <property type="match status" value="1"/>
</dbReference>
<dbReference type="SMART" id="SM00436">
    <property type="entry name" value="TOP1Bc"/>
    <property type="match status" value="1"/>
</dbReference>
<proteinExistence type="inferred from homology"/>
<dbReference type="InterPro" id="IPR006171">
    <property type="entry name" value="TOPRIM_dom"/>
</dbReference>
<dbReference type="InterPro" id="IPR003601">
    <property type="entry name" value="Topo_IA_2"/>
</dbReference>
<evidence type="ECO:0000256" key="5">
    <source>
        <dbReference type="ARBA" id="ARBA00022833"/>
    </source>
</evidence>
<keyword evidence="6" id="KW-0460">Magnesium</keyword>
<dbReference type="InterPro" id="IPR028612">
    <property type="entry name" value="Topoisom_1_IA"/>
</dbReference>
<dbReference type="Gene3D" id="3.30.65.10">
    <property type="entry name" value="Bacterial Topoisomerase I, domain 1"/>
    <property type="match status" value="4"/>
</dbReference>
<gene>
    <name evidence="10" type="primary">topA</name>
    <name evidence="14" type="ORF">CLG94_05545</name>
</gene>
<dbReference type="InterPro" id="IPR023406">
    <property type="entry name" value="Topo_IA_AS"/>
</dbReference>
<evidence type="ECO:0000256" key="11">
    <source>
        <dbReference type="SAM" id="MobiDB-lite"/>
    </source>
</evidence>
<feature type="compositionally biased region" description="Basic and acidic residues" evidence="11">
    <location>
        <begin position="424"/>
        <end position="437"/>
    </location>
</feature>
<feature type="site" description="Interaction with DNA" evidence="10">
    <location>
        <position position="33"/>
    </location>
</feature>
<dbReference type="Pfam" id="PF01751">
    <property type="entry name" value="Toprim"/>
    <property type="match status" value="1"/>
</dbReference>
<evidence type="ECO:0000256" key="6">
    <source>
        <dbReference type="ARBA" id="ARBA00022842"/>
    </source>
</evidence>
<dbReference type="RefSeq" id="WP_107561875.1">
    <property type="nucleotide sequence ID" value="NZ_NVQC01000017.1"/>
</dbReference>
<reference evidence="14 15" key="1">
    <citation type="submission" date="2017-09" db="EMBL/GenBank/DDBJ databases">
        <title>Bloom of a denitrifying methanotroph, Candidatus Methylomirabilis limnetica, in a deep stratified lake.</title>
        <authorList>
            <person name="Graf J.S."/>
            <person name="Marchant H.K."/>
            <person name="Tienken D."/>
            <person name="Hach P.F."/>
            <person name="Brand A."/>
            <person name="Schubert C.J."/>
            <person name="Kuypers M.M."/>
            <person name="Milucka J."/>
        </authorList>
    </citation>
    <scope>NUCLEOTIDE SEQUENCE [LARGE SCALE GENOMIC DNA]</scope>
    <source>
        <strain evidence="14 15">Zug</strain>
    </source>
</reference>
<dbReference type="InterPro" id="IPR005733">
    <property type="entry name" value="TopoI_bac-type"/>
</dbReference>
<comment type="subunit">
    <text evidence="10">Monomer.</text>
</comment>
<evidence type="ECO:0000256" key="3">
    <source>
        <dbReference type="ARBA" id="ARBA00022723"/>
    </source>
</evidence>
<dbReference type="InterPro" id="IPR003602">
    <property type="entry name" value="Topo_IA_DNA-bd_dom"/>
</dbReference>
<dbReference type="SMART" id="SM00493">
    <property type="entry name" value="TOPRIM"/>
    <property type="match status" value="1"/>
</dbReference>
<evidence type="ECO:0000256" key="4">
    <source>
        <dbReference type="ARBA" id="ARBA00022771"/>
    </source>
</evidence>
<feature type="site" description="Interaction with DNA" evidence="10">
    <location>
        <position position="140"/>
    </location>
</feature>
<feature type="region of interest" description="Interaction with DNA" evidence="10">
    <location>
        <begin position="163"/>
        <end position="168"/>
    </location>
</feature>
<dbReference type="GO" id="GO:0008270">
    <property type="term" value="F:zinc ion binding"/>
    <property type="evidence" value="ECO:0007669"/>
    <property type="project" value="UniProtKB-KW"/>
</dbReference>
<dbReference type="InterPro" id="IPR034149">
    <property type="entry name" value="TOPRIM_TopoI"/>
</dbReference>
<dbReference type="Pfam" id="PF01396">
    <property type="entry name" value="Zn_ribbon_Top1"/>
    <property type="match status" value="4"/>
</dbReference>
<evidence type="ECO:0000259" key="13">
    <source>
        <dbReference type="PROSITE" id="PS52039"/>
    </source>
</evidence>
<feature type="site" description="Interaction with DNA" evidence="10">
    <location>
        <position position="301"/>
    </location>
</feature>
<dbReference type="GO" id="GO:0006265">
    <property type="term" value="P:DNA topological change"/>
    <property type="evidence" value="ECO:0007669"/>
    <property type="project" value="UniProtKB-UniRule"/>
</dbReference>
<dbReference type="NCBIfam" id="TIGR01051">
    <property type="entry name" value="topA_bact"/>
    <property type="match status" value="1"/>
</dbReference>
<dbReference type="EMBL" id="NVQC01000017">
    <property type="protein sequence ID" value="PTL36129.1"/>
    <property type="molecule type" value="Genomic_DNA"/>
</dbReference>
<keyword evidence="9 10" id="KW-0413">Isomerase</keyword>
<dbReference type="InterPro" id="IPR013824">
    <property type="entry name" value="Topo_IA_cen_sub1"/>
</dbReference>
<dbReference type="Gene3D" id="3.40.50.140">
    <property type="match status" value="1"/>
</dbReference>
<dbReference type="PANTHER" id="PTHR42785:SF1">
    <property type="entry name" value="DNA TOPOISOMERASE"/>
    <property type="match status" value="1"/>
</dbReference>
<keyword evidence="4" id="KW-0863">Zinc-finger</keyword>
<keyword evidence="7 10" id="KW-0799">Topoisomerase</keyword>
<dbReference type="InterPro" id="IPR013497">
    <property type="entry name" value="Topo_IA_cen"/>
</dbReference>
<dbReference type="InterPro" id="IPR013826">
    <property type="entry name" value="Topo_IA_cen_sub3"/>
</dbReference>
<dbReference type="PRINTS" id="PR00417">
    <property type="entry name" value="PRTPISMRASEI"/>
</dbReference>
<comment type="catalytic activity">
    <reaction evidence="1 10">
        <text>ATP-independent breakage of single-stranded DNA, followed by passage and rejoining.</text>
        <dbReference type="EC" id="5.6.2.1"/>
    </reaction>
</comment>
<feature type="region of interest" description="Disordered" evidence="11">
    <location>
        <begin position="424"/>
        <end position="447"/>
    </location>
</feature>
<keyword evidence="15" id="KW-1185">Reference proteome</keyword>
<dbReference type="InterPro" id="IPR013498">
    <property type="entry name" value="Topo_IA_Znf"/>
</dbReference>
<evidence type="ECO:0000256" key="7">
    <source>
        <dbReference type="ARBA" id="ARBA00023029"/>
    </source>
</evidence>
<accession>A0A2T4TYF7</accession>
<dbReference type="PROSITE" id="PS52039">
    <property type="entry name" value="TOPO_IA_2"/>
    <property type="match status" value="1"/>
</dbReference>
<sequence length="825" mass="92248">MPKSLVIVESPAKAKTIGKYLGEAFVVTASMGHVRDLPAKSLSVDVEHDFAPQYEIIVGREKVVSALKKAAKTADAIYLAADPDREGEAICWHLKQELGATKKPVHRVTFNEITKHAVQEAFNHPSIIDQRLVDAQQTRRILDRLVGYQISPILWDKVKRGISAGRVQSVALRLIVDRDREIRAFVKAEYWSVDVSLAGRTPPPFVARLHKIDGERVNLSNQEETDAVSDQLSSVSYQVADLTRKEKRRNPVPPFTTSKLQQESVRKLRFTAKRAMQIAQQLYEGIEIGEEGAVGLITYMRTDSVRVSGEAQAEAARYISERFGQAFVPERPPVYRSGRGAQEAHEAVRPTSVYRDPASLRRFLTKDQLALYSLIWNRFVASQMPPALYDVTTVTIQGGRFTLRASGRHQRFAGFMQVYIEGKDEASETKPAEAKDETAEETAVEEEAELAIPPLEVGEQLRLLDVTPAQHFTQPLPRYTEATLVKELEEQGIGRPSTYAAILSVIQNRDYVVKAQGKFRPTELGGIVVDLLVESFPHVMDYEFTARMETTLDEIEEGQKNWIEEMHRFYGPFSQWVKEAAVGMRNIKAMEEKTDEICERCGNKMVIRWGRFGRFLACTNYPECKGTRELPPELKEENGIEDEVNASGEAKAEPCDNCGRPMVMKRGRFGAFLGCSGYPECKTIRKLSQTEASSARPAPQPTNEVCDKCGNPMVLREGRFGRFLSCGSYPTCKNIRPISIGVNCPQCTSPLSERRTKRGRVFYGCTAYPKCAFALWDRPVQEPCPRCGAAFLAEKKLKGGGVSIRCVTEGCAYVRETDAAVKANA</sequence>
<feature type="site" description="Interaction with DNA" evidence="10">
    <location>
        <position position="139"/>
    </location>
</feature>
<dbReference type="PANTHER" id="PTHR42785">
    <property type="entry name" value="DNA TOPOISOMERASE, TYPE IA, CORE"/>
    <property type="match status" value="1"/>
</dbReference>
<feature type="site" description="Interaction with DNA" evidence="10">
    <location>
        <position position="155"/>
    </location>
</feature>
<dbReference type="EC" id="5.6.2.1" evidence="10"/>
<evidence type="ECO:0000256" key="1">
    <source>
        <dbReference type="ARBA" id="ARBA00000213"/>
    </source>
</evidence>